<evidence type="ECO:0000313" key="2">
    <source>
        <dbReference type="EMBL" id="KAG2588661.1"/>
    </source>
</evidence>
<comment type="caution">
    <text evidence="2">The sequence shown here is derived from an EMBL/GenBank/DDBJ whole genome shotgun (WGS) entry which is preliminary data.</text>
</comment>
<evidence type="ECO:0000256" key="1">
    <source>
        <dbReference type="SAM" id="MobiDB-lite"/>
    </source>
</evidence>
<feature type="region of interest" description="Disordered" evidence="1">
    <location>
        <begin position="64"/>
        <end position="88"/>
    </location>
</feature>
<sequence>MVKVRGFFRGREKPCWSVHPSGRVFFNPVPIHLLLARRRRQVHGTARPPPLLVLPAFPCHPRLPSRNRRGRLMPDPHTSPARHAPTPLPDAPIPSIPLVAALCEQLGCNIRTFSC</sequence>
<dbReference type="AlphaFoldDB" id="A0A8T0RQL6"/>
<dbReference type="EMBL" id="CM029046">
    <property type="protein sequence ID" value="KAG2588661.1"/>
    <property type="molecule type" value="Genomic_DNA"/>
</dbReference>
<protein>
    <submittedName>
        <fullName evidence="2">Uncharacterized protein</fullName>
    </submittedName>
</protein>
<evidence type="ECO:0000313" key="3">
    <source>
        <dbReference type="Proteomes" id="UP000823388"/>
    </source>
</evidence>
<name>A0A8T0RQL6_PANVG</name>
<reference evidence="2 3" key="1">
    <citation type="submission" date="2020-05" db="EMBL/GenBank/DDBJ databases">
        <title>WGS assembly of Panicum virgatum.</title>
        <authorList>
            <person name="Lovell J.T."/>
            <person name="Jenkins J."/>
            <person name="Shu S."/>
            <person name="Juenger T.E."/>
            <person name="Schmutz J."/>
        </authorList>
    </citation>
    <scope>NUCLEOTIDE SEQUENCE [LARGE SCALE GENOMIC DNA]</scope>
    <source>
        <strain evidence="3">cv. AP13</strain>
    </source>
</reference>
<keyword evidence="3" id="KW-1185">Reference proteome</keyword>
<gene>
    <name evidence="2" type="ORF">PVAP13_5NG227724</name>
</gene>
<accession>A0A8T0RQL6</accession>
<dbReference type="Proteomes" id="UP000823388">
    <property type="component" value="Chromosome 5N"/>
</dbReference>
<proteinExistence type="predicted"/>
<organism evidence="2 3">
    <name type="scientific">Panicum virgatum</name>
    <name type="common">Blackwell switchgrass</name>
    <dbReference type="NCBI Taxonomy" id="38727"/>
    <lineage>
        <taxon>Eukaryota</taxon>
        <taxon>Viridiplantae</taxon>
        <taxon>Streptophyta</taxon>
        <taxon>Embryophyta</taxon>
        <taxon>Tracheophyta</taxon>
        <taxon>Spermatophyta</taxon>
        <taxon>Magnoliopsida</taxon>
        <taxon>Liliopsida</taxon>
        <taxon>Poales</taxon>
        <taxon>Poaceae</taxon>
        <taxon>PACMAD clade</taxon>
        <taxon>Panicoideae</taxon>
        <taxon>Panicodae</taxon>
        <taxon>Paniceae</taxon>
        <taxon>Panicinae</taxon>
        <taxon>Panicum</taxon>
        <taxon>Panicum sect. Hiantes</taxon>
    </lineage>
</organism>